<accession>A0A6S7GBD9</accession>
<protein>
    <submittedName>
        <fullName evidence="1">Uncharacterized protein</fullName>
    </submittedName>
</protein>
<dbReference type="AlphaFoldDB" id="A0A6S7GBD9"/>
<evidence type="ECO:0000313" key="1">
    <source>
        <dbReference type="EMBL" id="CAB3986529.1"/>
    </source>
</evidence>
<dbReference type="EMBL" id="CACRXK020001028">
    <property type="protein sequence ID" value="CAB3986529.1"/>
    <property type="molecule type" value="Genomic_DNA"/>
</dbReference>
<gene>
    <name evidence="1" type="ORF">PACLA_8A053974</name>
</gene>
<dbReference type="Proteomes" id="UP001152795">
    <property type="component" value="Unassembled WGS sequence"/>
</dbReference>
<sequence length="68" mass="7144">MNIRLLQACLVLALLGAVLQYVAGEAATKEDVNEVGNLLSGVLGIMGVGIVLIIVIAIIMGIMSWSKY</sequence>
<proteinExistence type="predicted"/>
<keyword evidence="2" id="KW-1185">Reference proteome</keyword>
<comment type="caution">
    <text evidence="1">The sequence shown here is derived from an EMBL/GenBank/DDBJ whole genome shotgun (WGS) entry which is preliminary data.</text>
</comment>
<reference evidence="1" key="1">
    <citation type="submission" date="2020-04" db="EMBL/GenBank/DDBJ databases">
        <authorList>
            <person name="Alioto T."/>
            <person name="Alioto T."/>
            <person name="Gomez Garrido J."/>
        </authorList>
    </citation>
    <scope>NUCLEOTIDE SEQUENCE</scope>
    <source>
        <strain evidence="1">A484AB</strain>
    </source>
</reference>
<evidence type="ECO:0000313" key="2">
    <source>
        <dbReference type="Proteomes" id="UP001152795"/>
    </source>
</evidence>
<organism evidence="1 2">
    <name type="scientific">Paramuricea clavata</name>
    <name type="common">Red gorgonian</name>
    <name type="synonym">Violescent sea-whip</name>
    <dbReference type="NCBI Taxonomy" id="317549"/>
    <lineage>
        <taxon>Eukaryota</taxon>
        <taxon>Metazoa</taxon>
        <taxon>Cnidaria</taxon>
        <taxon>Anthozoa</taxon>
        <taxon>Octocorallia</taxon>
        <taxon>Malacalcyonacea</taxon>
        <taxon>Plexauridae</taxon>
        <taxon>Paramuricea</taxon>
    </lineage>
</organism>
<name>A0A6S7GBD9_PARCT</name>